<dbReference type="HAMAP" id="MF_00527">
    <property type="entry name" value="3MGH"/>
    <property type="match status" value="1"/>
</dbReference>
<dbReference type="InterPro" id="IPR011034">
    <property type="entry name" value="Formyl_transferase-like_C_sf"/>
</dbReference>
<dbReference type="EC" id="3.2.2.21" evidence="4"/>
<dbReference type="CDD" id="cd00540">
    <property type="entry name" value="AAG"/>
    <property type="match status" value="1"/>
</dbReference>
<dbReference type="AlphaFoldDB" id="A0A7R9QEA3"/>
<dbReference type="SUPFAM" id="SSF50486">
    <property type="entry name" value="FMT C-terminal domain-like"/>
    <property type="match status" value="1"/>
</dbReference>
<evidence type="ECO:0000256" key="4">
    <source>
        <dbReference type="ARBA" id="ARBA00012000"/>
    </source>
</evidence>
<evidence type="ECO:0000256" key="5">
    <source>
        <dbReference type="ARBA" id="ARBA00022763"/>
    </source>
</evidence>
<evidence type="ECO:0000256" key="11">
    <source>
        <dbReference type="ARBA" id="ARBA00076879"/>
    </source>
</evidence>
<dbReference type="FunFam" id="3.10.300.10:FF:000001">
    <property type="entry name" value="Putative 3-methyladenine DNA glycosylase"/>
    <property type="match status" value="1"/>
</dbReference>
<dbReference type="GO" id="GO:0003677">
    <property type="term" value="F:DNA binding"/>
    <property type="evidence" value="ECO:0007669"/>
    <property type="project" value="InterPro"/>
</dbReference>
<dbReference type="Gene3D" id="3.10.300.10">
    <property type="entry name" value="Methylpurine-DNA glycosylase (MPG)"/>
    <property type="match status" value="1"/>
</dbReference>
<dbReference type="Pfam" id="PF02245">
    <property type="entry name" value="Pur_DNA_glyco"/>
    <property type="match status" value="1"/>
</dbReference>
<comment type="similarity">
    <text evidence="3">Belongs to the DNA glycosylase MPG family.</text>
</comment>
<reference evidence="14" key="1">
    <citation type="submission" date="2020-11" db="EMBL/GenBank/DDBJ databases">
        <authorList>
            <person name="Tran Van P."/>
        </authorList>
    </citation>
    <scope>NUCLEOTIDE SEQUENCE</scope>
</reference>
<proteinExistence type="inferred from homology"/>
<keyword evidence="6" id="KW-0378">Hydrolase</keyword>
<dbReference type="GO" id="GO:0006284">
    <property type="term" value="P:base-excision repair"/>
    <property type="evidence" value="ECO:0007669"/>
    <property type="project" value="InterPro"/>
</dbReference>
<dbReference type="PANTHER" id="PTHR10429">
    <property type="entry name" value="DNA-3-METHYLADENINE GLYCOSYLASE"/>
    <property type="match status" value="1"/>
</dbReference>
<dbReference type="InterPro" id="IPR003180">
    <property type="entry name" value="MPG"/>
</dbReference>
<keyword evidence="15" id="KW-1185">Reference proteome</keyword>
<dbReference type="NCBIfam" id="TIGR00567">
    <property type="entry name" value="3mg"/>
    <property type="match status" value="1"/>
</dbReference>
<evidence type="ECO:0000256" key="9">
    <source>
        <dbReference type="ARBA" id="ARBA00066187"/>
    </source>
</evidence>
<dbReference type="EMBL" id="CAJPVJ010001115">
    <property type="protein sequence ID" value="CAG2164075.1"/>
    <property type="molecule type" value="Genomic_DNA"/>
</dbReference>
<evidence type="ECO:0000256" key="1">
    <source>
        <dbReference type="ARBA" id="ARBA00000086"/>
    </source>
</evidence>
<evidence type="ECO:0000256" key="10">
    <source>
        <dbReference type="ARBA" id="ARBA00068926"/>
    </source>
</evidence>
<evidence type="ECO:0000313" key="15">
    <source>
        <dbReference type="Proteomes" id="UP000728032"/>
    </source>
</evidence>
<evidence type="ECO:0000256" key="12">
    <source>
        <dbReference type="ARBA" id="ARBA00078171"/>
    </source>
</evidence>
<protein>
    <recommendedName>
        <fullName evidence="10">DNA-3-methyladenine glycosylase</fullName>
        <ecNumber evidence="4">3.2.2.21</ecNumber>
    </recommendedName>
    <alternativeName>
        <fullName evidence="11">3-alkyladenine DNA glycosylase</fullName>
    </alternativeName>
    <alternativeName>
        <fullName evidence="8">3-methyladenine DNA glycosidase</fullName>
    </alternativeName>
    <alternativeName>
        <fullName evidence="13">ADPG</fullName>
    </alternativeName>
    <alternativeName>
        <fullName evidence="12">N-methylpurine-DNA glycosylase</fullName>
    </alternativeName>
</protein>
<evidence type="ECO:0000313" key="14">
    <source>
        <dbReference type="EMBL" id="CAD7642519.1"/>
    </source>
</evidence>
<evidence type="ECO:0000256" key="2">
    <source>
        <dbReference type="ARBA" id="ARBA00002421"/>
    </source>
</evidence>
<comment type="catalytic activity">
    <reaction evidence="1">
        <text>Hydrolysis of alkylated DNA, releasing 3-methyladenine, 3-methylguanine, 7-methylguanine and 7-methyladenine.</text>
        <dbReference type="EC" id="3.2.2.21"/>
    </reaction>
</comment>
<organism evidence="14">
    <name type="scientific">Oppiella nova</name>
    <dbReference type="NCBI Taxonomy" id="334625"/>
    <lineage>
        <taxon>Eukaryota</taxon>
        <taxon>Metazoa</taxon>
        <taxon>Ecdysozoa</taxon>
        <taxon>Arthropoda</taxon>
        <taxon>Chelicerata</taxon>
        <taxon>Arachnida</taxon>
        <taxon>Acari</taxon>
        <taxon>Acariformes</taxon>
        <taxon>Sarcoptiformes</taxon>
        <taxon>Oribatida</taxon>
        <taxon>Brachypylina</taxon>
        <taxon>Oppioidea</taxon>
        <taxon>Oppiidae</taxon>
        <taxon>Oppiella</taxon>
    </lineage>
</organism>
<sequence>MSPYFQCNQSVDRLCVQFFRNKSCIELSKALLGQILCRRLSPDGPILKGRIVETEAYLGVEDKSCHSYGGRRTKRNEPMFMSSGTTYVYFTYGMYYCFNLSAEDEGSVVLLRAVQPLQAIDFMNEFRTNFMKRRHESSGHTCHETKKCDPKPYKLKALANGPSKLCICFHINKDNMNKVDITDSPFIWIERADCVSPQDIVCDKRIGLSGDHEWVDKELRLRAIDCIPCTSLGSRVV</sequence>
<comment type="subunit">
    <text evidence="9">Binds MBD1. Binds SSBP1.</text>
</comment>
<keyword evidence="7" id="KW-0234">DNA repair</keyword>
<gene>
    <name evidence="14" type="ORF">ONB1V03_LOCUS3635</name>
</gene>
<dbReference type="EMBL" id="OC915940">
    <property type="protein sequence ID" value="CAD7642519.1"/>
    <property type="molecule type" value="Genomic_DNA"/>
</dbReference>
<dbReference type="PANTHER" id="PTHR10429:SF0">
    <property type="entry name" value="DNA-3-METHYLADENINE GLYCOSYLASE"/>
    <property type="match status" value="1"/>
</dbReference>
<evidence type="ECO:0000256" key="6">
    <source>
        <dbReference type="ARBA" id="ARBA00022801"/>
    </source>
</evidence>
<dbReference type="InterPro" id="IPR036995">
    <property type="entry name" value="MPG_sf"/>
</dbReference>
<evidence type="ECO:0000256" key="3">
    <source>
        <dbReference type="ARBA" id="ARBA00009232"/>
    </source>
</evidence>
<evidence type="ECO:0000256" key="8">
    <source>
        <dbReference type="ARBA" id="ARBA00033426"/>
    </source>
</evidence>
<comment type="function">
    <text evidence="2">Hydrolysis of the deoxyribose N-glycosidic bond to excise 3-methyladenine, and 7-methylguanine from the damaged DNA polymer formed by alkylation lesions.</text>
</comment>
<name>A0A7R9QEA3_9ACAR</name>
<keyword evidence="5" id="KW-0227">DNA damage</keyword>
<evidence type="ECO:0000256" key="7">
    <source>
        <dbReference type="ARBA" id="ARBA00023204"/>
    </source>
</evidence>
<evidence type="ECO:0000256" key="13">
    <source>
        <dbReference type="ARBA" id="ARBA00082988"/>
    </source>
</evidence>
<dbReference type="OrthoDB" id="6353017at2759"/>
<accession>A0A7R9QEA3</accession>
<dbReference type="Proteomes" id="UP000728032">
    <property type="component" value="Unassembled WGS sequence"/>
</dbReference>
<dbReference type="GO" id="GO:0003905">
    <property type="term" value="F:alkylbase DNA N-glycosylase activity"/>
    <property type="evidence" value="ECO:0007669"/>
    <property type="project" value="UniProtKB-EC"/>
</dbReference>